<dbReference type="CDD" id="cd17502">
    <property type="entry name" value="MFS_Azr1_MDR_like"/>
    <property type="match status" value="1"/>
</dbReference>
<evidence type="ECO:0000256" key="3">
    <source>
        <dbReference type="ARBA" id="ARBA00022692"/>
    </source>
</evidence>
<feature type="transmembrane region" description="Helical" evidence="7">
    <location>
        <begin position="144"/>
        <end position="165"/>
    </location>
</feature>
<feature type="domain" description="Major facilitator superfamily (MFS) profile" evidence="8">
    <location>
        <begin position="54"/>
        <end position="542"/>
    </location>
</feature>
<dbReference type="EMBL" id="JAVFHQ010000083">
    <property type="protein sequence ID" value="KAK4539779.1"/>
    <property type="molecule type" value="Genomic_DNA"/>
</dbReference>
<feature type="transmembrane region" description="Helical" evidence="7">
    <location>
        <begin position="414"/>
        <end position="433"/>
    </location>
</feature>
<feature type="transmembrane region" description="Helical" evidence="7">
    <location>
        <begin position="177"/>
        <end position="195"/>
    </location>
</feature>
<comment type="caution">
    <text evidence="9">The sequence shown here is derived from an EMBL/GenBank/DDBJ whole genome shotgun (WGS) entry which is preliminary data.</text>
</comment>
<dbReference type="FunFam" id="1.20.1250.20:FF:000196">
    <property type="entry name" value="MFS toxin efflux pump (AflT)"/>
    <property type="match status" value="1"/>
</dbReference>
<dbReference type="Pfam" id="PF07690">
    <property type="entry name" value="MFS_1"/>
    <property type="match status" value="1"/>
</dbReference>
<feature type="transmembrane region" description="Helical" evidence="7">
    <location>
        <begin position="119"/>
        <end position="138"/>
    </location>
</feature>
<feature type="transmembrane region" description="Helical" evidence="7">
    <location>
        <begin position="383"/>
        <end position="402"/>
    </location>
</feature>
<feature type="transmembrane region" description="Helical" evidence="7">
    <location>
        <begin position="51"/>
        <end position="77"/>
    </location>
</feature>
<dbReference type="PANTHER" id="PTHR23501">
    <property type="entry name" value="MAJOR FACILITATOR SUPERFAMILY"/>
    <property type="match status" value="1"/>
</dbReference>
<keyword evidence="5 7" id="KW-0472">Membrane</keyword>
<feature type="compositionally biased region" description="Polar residues" evidence="6">
    <location>
        <begin position="21"/>
        <end position="35"/>
    </location>
</feature>
<evidence type="ECO:0000256" key="4">
    <source>
        <dbReference type="ARBA" id="ARBA00022989"/>
    </source>
</evidence>
<dbReference type="GO" id="GO:0005886">
    <property type="term" value="C:plasma membrane"/>
    <property type="evidence" value="ECO:0007669"/>
    <property type="project" value="TreeGrafter"/>
</dbReference>
<dbReference type="PANTHER" id="PTHR23501:SF177">
    <property type="entry name" value="MAJOR FACILITATOR SUPERFAMILY (MFS) PROFILE DOMAIN-CONTAINING PROTEIN-RELATED"/>
    <property type="match status" value="1"/>
</dbReference>
<keyword evidence="4 7" id="KW-1133">Transmembrane helix</keyword>
<feature type="transmembrane region" description="Helical" evidence="7">
    <location>
        <begin position="280"/>
        <end position="301"/>
    </location>
</feature>
<comment type="subcellular location">
    <subcellularLocation>
        <location evidence="1">Membrane</location>
        <topology evidence="1">Multi-pass membrane protein</topology>
    </subcellularLocation>
</comment>
<feature type="transmembrane region" description="Helical" evidence="7">
    <location>
        <begin position="207"/>
        <end position="227"/>
    </location>
</feature>
<feature type="transmembrane region" description="Helical" evidence="7">
    <location>
        <begin position="248"/>
        <end position="268"/>
    </location>
</feature>
<evidence type="ECO:0000256" key="5">
    <source>
        <dbReference type="ARBA" id="ARBA00023136"/>
    </source>
</evidence>
<dbReference type="Proteomes" id="UP001324427">
    <property type="component" value="Unassembled WGS sequence"/>
</dbReference>
<sequence length="555" mass="57548">MDSNETAPTESTPISTMPEATATSEGTRSPLSTTTEKQQIPSIVYPSGPHLALILAAAALSIFLVALDTSIVSTAIPRITDDFHSLDDVGWYGSGFFMTMAAFQSLWGKAYKYFSIKVVYLLAVFVFEVGSAVCGAAPSSTALIIGRAVAGVGGAGIASGCYLIVAISAPPAKTPALLGVIGAAFAVASVAGPLIGGAFTSNVSWRWCFYINLPIGGVSFAIIAFFFRTPSHAAPVKASLKEKLSHMDIIGTFTLLGALICFLLAMQWGGVTKPWSSPDVIGLLVGAGAITIAFLVLEWYLGERAAINYRLLKTKTISFQLMYQVIMAGCFFVLLYYLPIYFQVVSGVSASESGIRNIPLIACSSLFAIAAGIIISTTGEYQALMLMASTLICIGSGLMYTLNVGSGDGEWVGYQVIAGVGLGLSVQVAVIVCQGVADPKDLSEASALALFFQLLGGAIFVSVAQSLFTNKLLSSLSRSVTSVSPGMVVGAGATGLRDILSGTELQSAIEGYTVGLQAAFTLSVALAGAGVLVGLLSVVFDRRKLGKGAKSAEAA</sequence>
<organism evidence="9 10">
    <name type="scientific">Oleoguttula mirabilis</name>
    <dbReference type="NCBI Taxonomy" id="1507867"/>
    <lineage>
        <taxon>Eukaryota</taxon>
        <taxon>Fungi</taxon>
        <taxon>Dikarya</taxon>
        <taxon>Ascomycota</taxon>
        <taxon>Pezizomycotina</taxon>
        <taxon>Dothideomycetes</taxon>
        <taxon>Dothideomycetidae</taxon>
        <taxon>Mycosphaerellales</taxon>
        <taxon>Teratosphaeriaceae</taxon>
        <taxon>Oleoguttula</taxon>
    </lineage>
</organism>
<dbReference type="SUPFAM" id="SSF103473">
    <property type="entry name" value="MFS general substrate transporter"/>
    <property type="match status" value="1"/>
</dbReference>
<dbReference type="AlphaFoldDB" id="A0AAV9J4A5"/>
<feature type="transmembrane region" description="Helical" evidence="7">
    <location>
        <begin position="518"/>
        <end position="540"/>
    </location>
</feature>
<accession>A0AAV9J4A5</accession>
<feature type="transmembrane region" description="Helical" evidence="7">
    <location>
        <begin position="89"/>
        <end position="107"/>
    </location>
</feature>
<feature type="transmembrane region" description="Helical" evidence="7">
    <location>
        <begin position="358"/>
        <end position="376"/>
    </location>
</feature>
<evidence type="ECO:0000313" key="9">
    <source>
        <dbReference type="EMBL" id="KAK4539779.1"/>
    </source>
</evidence>
<keyword evidence="3 7" id="KW-0812">Transmembrane</keyword>
<evidence type="ECO:0000313" key="10">
    <source>
        <dbReference type="Proteomes" id="UP001324427"/>
    </source>
</evidence>
<dbReference type="GO" id="GO:0022857">
    <property type="term" value="F:transmembrane transporter activity"/>
    <property type="evidence" value="ECO:0007669"/>
    <property type="project" value="InterPro"/>
</dbReference>
<keyword evidence="10" id="KW-1185">Reference proteome</keyword>
<evidence type="ECO:0000256" key="6">
    <source>
        <dbReference type="SAM" id="MobiDB-lite"/>
    </source>
</evidence>
<dbReference type="InterPro" id="IPR011701">
    <property type="entry name" value="MFS"/>
</dbReference>
<reference evidence="9 10" key="1">
    <citation type="submission" date="2021-11" db="EMBL/GenBank/DDBJ databases">
        <title>Black yeast isolated from Biological Soil Crust.</title>
        <authorList>
            <person name="Kurbessoian T."/>
        </authorList>
    </citation>
    <scope>NUCLEOTIDE SEQUENCE [LARGE SCALE GENOMIC DNA]</scope>
    <source>
        <strain evidence="9 10">CCFEE 5522</strain>
    </source>
</reference>
<evidence type="ECO:0000256" key="2">
    <source>
        <dbReference type="ARBA" id="ARBA00022448"/>
    </source>
</evidence>
<dbReference type="InterPro" id="IPR036259">
    <property type="entry name" value="MFS_trans_sf"/>
</dbReference>
<feature type="compositionally biased region" description="Polar residues" evidence="6">
    <location>
        <begin position="1"/>
        <end position="15"/>
    </location>
</feature>
<feature type="region of interest" description="Disordered" evidence="6">
    <location>
        <begin position="1"/>
        <end position="35"/>
    </location>
</feature>
<dbReference type="InterPro" id="IPR020846">
    <property type="entry name" value="MFS_dom"/>
</dbReference>
<keyword evidence="2" id="KW-0813">Transport</keyword>
<dbReference type="Gene3D" id="1.20.1250.20">
    <property type="entry name" value="MFS general substrate transporter like domains"/>
    <property type="match status" value="1"/>
</dbReference>
<gene>
    <name evidence="9" type="ORF">LTR36_010367</name>
</gene>
<protein>
    <recommendedName>
        <fullName evidence="8">Major facilitator superfamily (MFS) profile domain-containing protein</fullName>
    </recommendedName>
</protein>
<feature type="transmembrane region" description="Helical" evidence="7">
    <location>
        <begin position="445"/>
        <end position="468"/>
    </location>
</feature>
<feature type="transmembrane region" description="Helical" evidence="7">
    <location>
        <begin position="321"/>
        <end position="338"/>
    </location>
</feature>
<evidence type="ECO:0000256" key="7">
    <source>
        <dbReference type="SAM" id="Phobius"/>
    </source>
</evidence>
<dbReference type="FunFam" id="1.20.1720.10:FF:000012">
    <property type="entry name" value="MFS toxin efflux pump (AflT)"/>
    <property type="match status" value="1"/>
</dbReference>
<dbReference type="PROSITE" id="PS50850">
    <property type="entry name" value="MFS"/>
    <property type="match status" value="1"/>
</dbReference>
<evidence type="ECO:0000256" key="1">
    <source>
        <dbReference type="ARBA" id="ARBA00004141"/>
    </source>
</evidence>
<proteinExistence type="predicted"/>
<evidence type="ECO:0000259" key="8">
    <source>
        <dbReference type="PROSITE" id="PS50850"/>
    </source>
</evidence>
<name>A0AAV9J4A5_9PEZI</name>